<evidence type="ECO:0000259" key="7">
    <source>
        <dbReference type="Pfam" id="PF00496"/>
    </source>
</evidence>
<dbReference type="PANTHER" id="PTHR30290:SF10">
    <property type="entry name" value="PERIPLASMIC OLIGOPEPTIDE-BINDING PROTEIN-RELATED"/>
    <property type="match status" value="1"/>
</dbReference>
<dbReference type="GO" id="GO:0043190">
    <property type="term" value="C:ATP-binding cassette (ABC) transporter complex"/>
    <property type="evidence" value="ECO:0007669"/>
    <property type="project" value="InterPro"/>
</dbReference>
<dbReference type="RefSeq" id="WP_096360944.1">
    <property type="nucleotide sequence ID" value="NZ_AP014879.1"/>
</dbReference>
<dbReference type="Gene3D" id="3.90.76.10">
    <property type="entry name" value="Dipeptide-binding Protein, Domain 1"/>
    <property type="match status" value="1"/>
</dbReference>
<dbReference type="KEGG" id="slim:SCL_1865"/>
<dbReference type="Pfam" id="PF00496">
    <property type="entry name" value="SBP_bac_5"/>
    <property type="match status" value="1"/>
</dbReference>
<evidence type="ECO:0000256" key="6">
    <source>
        <dbReference type="SAM" id="SignalP"/>
    </source>
</evidence>
<feature type="domain" description="Solute-binding protein family 5" evidence="7">
    <location>
        <begin position="169"/>
        <end position="593"/>
    </location>
</feature>
<feature type="signal peptide" evidence="6">
    <location>
        <begin position="1"/>
        <end position="24"/>
    </location>
</feature>
<dbReference type="GO" id="GO:1904680">
    <property type="term" value="F:peptide transmembrane transporter activity"/>
    <property type="evidence" value="ECO:0007669"/>
    <property type="project" value="TreeGrafter"/>
</dbReference>
<comment type="subcellular location">
    <subcellularLocation>
        <location evidence="1">Cell envelope</location>
    </subcellularLocation>
</comment>
<dbReference type="InterPro" id="IPR039424">
    <property type="entry name" value="SBP_5"/>
</dbReference>
<dbReference type="GO" id="GO:0030288">
    <property type="term" value="C:outer membrane-bounded periplasmic space"/>
    <property type="evidence" value="ECO:0007669"/>
    <property type="project" value="UniProtKB-ARBA"/>
</dbReference>
<dbReference type="Proteomes" id="UP000243180">
    <property type="component" value="Chromosome"/>
</dbReference>
<keyword evidence="5" id="KW-0472">Membrane</keyword>
<comment type="similarity">
    <text evidence="2">Belongs to the bacterial solute-binding protein 5 family.</text>
</comment>
<accession>A0A1B4XH89</accession>
<gene>
    <name evidence="8" type="ORF">SCL_1865</name>
</gene>
<reference evidence="8 9" key="1">
    <citation type="submission" date="2015-05" db="EMBL/GenBank/DDBJ databases">
        <title>Complete genome sequence of a sulfur-oxidizing gammaproteobacterium strain HA5.</title>
        <authorList>
            <person name="Miura A."/>
            <person name="Kojima H."/>
            <person name="Fukui M."/>
        </authorList>
    </citation>
    <scope>NUCLEOTIDE SEQUENCE [LARGE SCALE GENOMIC DNA]</scope>
    <source>
        <strain evidence="8 9">HA5</strain>
    </source>
</reference>
<dbReference type="InParanoid" id="A0A1B4XH89"/>
<organism evidence="8 9">
    <name type="scientific">Sulfuricaulis limicola</name>
    <dbReference type="NCBI Taxonomy" id="1620215"/>
    <lineage>
        <taxon>Bacteria</taxon>
        <taxon>Pseudomonadati</taxon>
        <taxon>Pseudomonadota</taxon>
        <taxon>Gammaproteobacteria</taxon>
        <taxon>Acidiferrobacterales</taxon>
        <taxon>Acidiferrobacteraceae</taxon>
        <taxon>Sulfuricaulis</taxon>
    </lineage>
</organism>
<evidence type="ECO:0000313" key="8">
    <source>
        <dbReference type="EMBL" id="BAV34163.1"/>
    </source>
</evidence>
<keyword evidence="5" id="KW-0812">Transmembrane</keyword>
<protein>
    <submittedName>
        <fullName evidence="8">Peptide ABC transporter substrate-binding protein</fullName>
    </submittedName>
</protein>
<dbReference type="OrthoDB" id="9801912at2"/>
<sequence>MKCLGAMRIVLWLITLLFSAGATASWNNPYPASEAKANILYSAFRERPKTFDPARAYSSNEYLFIAQIYEPPFQYHYLKRPYTLVPLTAVSVPTPGYLDKQGRRLSSNAPAASIAYSVYEIRIRPGIYYQPHPAFARDAEGRYLYHALSPQDLARVYAIGDFPQTGTRELVASDYVYQIKRLAHPKVHSPILSVMNEYIVGIREYADTLKKEYEKIADGRDTGVYLDLTQFPFAGAEEVDRYTYRVKIHGKYPQLLYWMAMPFFAPMPPEVDRFFSQPGMAEKNLTLDWYPVGSGAYMLTVNNPNRQMVLERNPNYHEELYPAEGEPEDGPAGLLADAGKPLPFVDKVVFSLDKESIPRWNKFLQGYYDRSAVLPEGFDQAIRFTGEGDTEVSDTMKQKGIRLLTSVAASTYYLGFNMLDPVVGGYTERARKLRQAISIAVDFEEQISIFENGRGIAAQGPLAPGIFGYREGQAGINPYVYDWVDGKPRRKPIEYARQLLAQAGYPGGADPASGRPLSINYETPAIGPERKAQLDWMLKQFSKLGIQLVVRATDYNRFQEKMRKGDAQIYDWGWNADYPDPENFLFLLYGPNKKVGHDGENASNYDNPEFNRLFERMKNMESTPERARIIDQMLDIARRDSPWIWGMHPKNFLLEHAWMSNTKLHNMANNTLKYSRLDPEKRAELRLAWNRPVVWPMVVLLGTLMAGMVPAVLAYRRREREKRR</sequence>
<keyword evidence="4 6" id="KW-0732">Signal</keyword>
<evidence type="ECO:0000256" key="3">
    <source>
        <dbReference type="ARBA" id="ARBA00022448"/>
    </source>
</evidence>
<dbReference type="InterPro" id="IPR000914">
    <property type="entry name" value="SBP_5_dom"/>
</dbReference>
<dbReference type="SUPFAM" id="SSF53850">
    <property type="entry name" value="Periplasmic binding protein-like II"/>
    <property type="match status" value="1"/>
</dbReference>
<proteinExistence type="inferred from homology"/>
<dbReference type="Gene3D" id="3.10.105.10">
    <property type="entry name" value="Dipeptide-binding Protein, Domain 3"/>
    <property type="match status" value="1"/>
</dbReference>
<dbReference type="GO" id="GO:0015833">
    <property type="term" value="P:peptide transport"/>
    <property type="evidence" value="ECO:0007669"/>
    <property type="project" value="TreeGrafter"/>
</dbReference>
<feature type="transmembrane region" description="Helical" evidence="5">
    <location>
        <begin position="693"/>
        <end position="715"/>
    </location>
</feature>
<evidence type="ECO:0000256" key="2">
    <source>
        <dbReference type="ARBA" id="ARBA00005695"/>
    </source>
</evidence>
<dbReference type="PANTHER" id="PTHR30290">
    <property type="entry name" value="PERIPLASMIC BINDING COMPONENT OF ABC TRANSPORTER"/>
    <property type="match status" value="1"/>
</dbReference>
<keyword evidence="9" id="KW-1185">Reference proteome</keyword>
<dbReference type="EMBL" id="AP014879">
    <property type="protein sequence ID" value="BAV34163.1"/>
    <property type="molecule type" value="Genomic_DNA"/>
</dbReference>
<evidence type="ECO:0000256" key="5">
    <source>
        <dbReference type="SAM" id="Phobius"/>
    </source>
</evidence>
<dbReference type="FunCoup" id="A0A1B4XH89">
    <property type="interactions" value="313"/>
</dbReference>
<keyword evidence="3" id="KW-0813">Transport</keyword>
<dbReference type="Gene3D" id="3.40.190.10">
    <property type="entry name" value="Periplasmic binding protein-like II"/>
    <property type="match status" value="1"/>
</dbReference>
<name>A0A1B4XH89_9GAMM</name>
<feature type="chain" id="PRO_5008572411" evidence="6">
    <location>
        <begin position="25"/>
        <end position="724"/>
    </location>
</feature>
<evidence type="ECO:0000256" key="4">
    <source>
        <dbReference type="ARBA" id="ARBA00022729"/>
    </source>
</evidence>
<dbReference type="AlphaFoldDB" id="A0A1B4XH89"/>
<evidence type="ECO:0000256" key="1">
    <source>
        <dbReference type="ARBA" id="ARBA00004196"/>
    </source>
</evidence>
<dbReference type="CDD" id="cd08505">
    <property type="entry name" value="PBP2_NikA_DppA_OppA_like_18"/>
    <property type="match status" value="1"/>
</dbReference>
<evidence type="ECO:0000313" key="9">
    <source>
        <dbReference type="Proteomes" id="UP000243180"/>
    </source>
</evidence>
<keyword evidence="5" id="KW-1133">Transmembrane helix</keyword>